<dbReference type="Proteomes" id="UP000077202">
    <property type="component" value="Unassembled WGS sequence"/>
</dbReference>
<reference evidence="1" key="2">
    <citation type="journal article" date="2019" name="Curr. Biol.">
        <title>Chromatin organization in early land plants reveals an ancestral association between H3K27me3, transposons, and constitutive heterochromatin.</title>
        <authorList>
            <person name="Montgomery S.A."/>
            <person name="Tanizawa Y."/>
            <person name="Galik B."/>
            <person name="Wang N."/>
            <person name="Ito T."/>
            <person name="Mochizuki T."/>
            <person name="Akimcheva S."/>
            <person name="Bowman J."/>
            <person name="Cognat V."/>
            <person name="Drouard L."/>
            <person name="Ekker H."/>
            <person name="Houng S."/>
            <person name="Kohchi T."/>
            <person name="Lin S."/>
            <person name="Liu L.D."/>
            <person name="Nakamura Y."/>
            <person name="Valeeva L.R."/>
            <person name="Shakirov E.V."/>
            <person name="Shippen D.E."/>
            <person name="Wei W."/>
            <person name="Yagura M."/>
            <person name="Yamaoka S."/>
            <person name="Yamato K.T."/>
            <person name="Liu C."/>
            <person name="Berger F."/>
        </authorList>
    </citation>
    <scope>NUCLEOTIDE SEQUENCE [LARGE SCALE GENOMIC DNA]</scope>
    <source>
        <strain evidence="1">Tak-1</strain>
    </source>
</reference>
<gene>
    <name evidence="2" type="ORF">AXG93_2742s1010</name>
    <name evidence="1" type="ORF">Mp_4g08770</name>
</gene>
<dbReference type="Proteomes" id="UP001162541">
    <property type="component" value="Chromosome 4"/>
</dbReference>
<dbReference type="InterPro" id="IPR032675">
    <property type="entry name" value="LRR_dom_sf"/>
</dbReference>
<dbReference type="EMBL" id="AP019869">
    <property type="protein sequence ID" value="BBN08086.1"/>
    <property type="molecule type" value="Genomic_DNA"/>
</dbReference>
<organism evidence="2 3">
    <name type="scientific">Marchantia polymorpha subsp. ruderalis</name>
    <dbReference type="NCBI Taxonomy" id="1480154"/>
    <lineage>
        <taxon>Eukaryota</taxon>
        <taxon>Viridiplantae</taxon>
        <taxon>Streptophyta</taxon>
        <taxon>Embryophyta</taxon>
        <taxon>Marchantiophyta</taxon>
        <taxon>Marchantiopsida</taxon>
        <taxon>Marchantiidae</taxon>
        <taxon>Marchantiales</taxon>
        <taxon>Marchantiaceae</taxon>
        <taxon>Marchantia</taxon>
    </lineage>
</organism>
<dbReference type="InterPro" id="IPR001611">
    <property type="entry name" value="Leu-rich_rpt"/>
</dbReference>
<reference evidence="2 3" key="1">
    <citation type="submission" date="2016-03" db="EMBL/GenBank/DDBJ databases">
        <title>Mechanisms controlling the formation of the plant cell surface in tip-growing cells are functionally conserved among land plants.</title>
        <authorList>
            <person name="Honkanen S."/>
            <person name="Jones V.A."/>
            <person name="Morieri G."/>
            <person name="Champion C."/>
            <person name="Hetherington A.J."/>
            <person name="Kelly S."/>
            <person name="Saint-Marcoux D."/>
            <person name="Proust H."/>
            <person name="Prescott H."/>
            <person name="Dolan L."/>
        </authorList>
    </citation>
    <scope>NUCLEOTIDE SEQUENCE [LARGE SCALE GENOMIC DNA]</scope>
    <source>
        <strain evidence="3">cv. Tak-1 and cv. Tak-2</strain>
        <tissue evidence="2">Whole gametophyte</tissue>
    </source>
</reference>
<dbReference type="SUPFAM" id="SSF52047">
    <property type="entry name" value="RNI-like"/>
    <property type="match status" value="1"/>
</dbReference>
<evidence type="ECO:0000313" key="4">
    <source>
        <dbReference type="Proteomes" id="UP001162541"/>
    </source>
</evidence>
<protein>
    <recommendedName>
        <fullName evidence="5">C-terminal of Roc (COR) domain-containing protein</fullName>
    </recommendedName>
</protein>
<dbReference type="PANTHER" id="PTHR47679">
    <property type="entry name" value="PROTEIN TORNADO 1"/>
    <property type="match status" value="1"/>
</dbReference>
<evidence type="ECO:0000313" key="1">
    <source>
        <dbReference type="EMBL" id="BBN08086.1"/>
    </source>
</evidence>
<dbReference type="InterPro" id="IPR027417">
    <property type="entry name" value="P-loop_NTPase"/>
</dbReference>
<dbReference type="EMBL" id="LVLJ01003836">
    <property type="protein sequence ID" value="OAE19532.1"/>
    <property type="molecule type" value="Genomic_DNA"/>
</dbReference>
<keyword evidence="3" id="KW-1185">Reference proteome</keyword>
<dbReference type="SUPFAM" id="SSF52540">
    <property type="entry name" value="P-loop containing nucleoside triphosphate hydrolases"/>
    <property type="match status" value="1"/>
</dbReference>
<dbReference type="Pfam" id="PF13516">
    <property type="entry name" value="LRR_6"/>
    <property type="match status" value="1"/>
</dbReference>
<dbReference type="SMART" id="SM00368">
    <property type="entry name" value="LRR_RI"/>
    <property type="match status" value="4"/>
</dbReference>
<sequence>MGDLAAHWCRLGELSIADSLRESGLSDERVVEFSRNLQALEDLEEFQGKDLEEFCYKCRDYEDDALPATQAGSIEERIGGSLVHRSSTLSSQFARKRVQSYWKCLLLAVIGRGARPSKLTSISLVGDGSEISLDEDEAVALCVNLGTNNKLQSLHLQNQTAFGSQHVCNFVIKALKTNSALRRLSLPCVDMNCGSVKILMMALQSNSTLESLDIGGNSRIGDEGAAYVAQMLKANTSLKRLDLQGIGCGLEGAKAISSALGRNITLETFSFGRNPILAEGMKLLLALFIPKENAGPASWNSVLNILRESSGEIWDPKNSTIRHLGMRDMKKQDVSVEFLALMLKTNKTLMSLDISGIPLELHDWIDKIIPALKMNDNLKRLVLDKSGDLPIEPLMDLITCATTKTVLEDISLDATNMSPKAGLIHEELMINKRFRKGWRDQIRVKPRSARIVLCGFAFAGKSTICKTMRDIIQGRSYLEDCRAQVKRVIRKVPCIREIIFGGQAVRELEDRTRGCEIVQLRDDPNQGRISVWDFAGLKEYYALHDYLFPSFKNSCFLYVCSLRFPPWEVPRTGPGWLRRPGSIKSKEAIREELLYWLRFIASNSKTLPAADGRSGPLPRVILVLTNKDQVHPINLNQTARSAREVVHEMKERFKDVVVVQEEVEIVAAHSGEDVQRLFSVAEENLEQLLELSTEYAVCEEVRRVLEDCSVRKSKPVLAMAEFDRLCEKELQPNMDPIEYKAAKLDTTEGRVSVLTYLDYVGEIIYTPSLDLIVVNPRWFGMGVLGSLIDAFRGSRLKPSDWQGVIGALGSFLGSREQTFHHNHGFVREKDFKDITKNLEQHIDPEVLVQLMTELELCFKVDDTDVEETGVSGDISQTSESVSAATPLLGVMHGEQPREEHEKPKSSLLFIPAVFDDDEAPEDGRKLEWNPLLDQSGQHFQYVGRRLECENKILTFLTPGFFPRLQVYLRNYLSAQGWTQNKGFRVDRNLIGFYANGMEVLLEYSGDQDYFIDVLVKSTQPFSETVHFIQERLISRIREFCATPRGCQGVVLVEAVVRPVCVRHLHPCRERKNQAELVSLLEDRIRENGRSYQYSWREDIDGLDGLEDLDFALDLLKGKGYLDSKMRSQILEVVYQALHTTGSLEYTSAFEKDEEAVIFPRLFYPTFENAGVVLKILANIDTEISINVHFMCEDREGAHLVEDQVGRVKQVKANSNSPLLKYALSLIWFGVIRGSRDAGPSDESVDESWIDRLFCATELSTCIEDLFRIMDLSKPLMTASVDDTLDAYTRYLELEPSTEWLLDFLFLENRRDFWQDFQLWKVRYTDSNQTSWVCDEHYLTGTKWGKGTFRSVLH</sequence>
<accession>A0A176VGM1</accession>
<dbReference type="Gene3D" id="3.40.50.300">
    <property type="entry name" value="P-loop containing nucleotide triphosphate hydrolases"/>
    <property type="match status" value="1"/>
</dbReference>
<evidence type="ECO:0000313" key="3">
    <source>
        <dbReference type="Proteomes" id="UP000077202"/>
    </source>
</evidence>
<reference evidence="4" key="3">
    <citation type="journal article" date="2020" name="Curr. Biol.">
        <title>Chromatin organization in early land plants reveals an ancestral association between H3K27me3, transposons, and constitutive heterochromatin.</title>
        <authorList>
            <person name="Montgomery S.A."/>
            <person name="Tanizawa Y."/>
            <person name="Galik B."/>
            <person name="Wang N."/>
            <person name="Ito T."/>
            <person name="Mochizuki T."/>
            <person name="Akimcheva S."/>
            <person name="Bowman J.L."/>
            <person name="Cognat V."/>
            <person name="Marechal-Drouard L."/>
            <person name="Ekker H."/>
            <person name="Hong S.F."/>
            <person name="Kohchi T."/>
            <person name="Lin S.S."/>
            <person name="Liu L.D."/>
            <person name="Nakamura Y."/>
            <person name="Valeeva L.R."/>
            <person name="Shakirov E.V."/>
            <person name="Shippen D.E."/>
            <person name="Wei W.L."/>
            <person name="Yagura M."/>
            <person name="Yamaoka S."/>
            <person name="Yamato K.T."/>
            <person name="Liu C."/>
            <person name="Berger F."/>
        </authorList>
    </citation>
    <scope>NUCLEOTIDE SEQUENCE [LARGE SCALE GENOMIC DNA]</scope>
    <source>
        <strain evidence="4">Tak-1</strain>
    </source>
</reference>
<dbReference type="Gene3D" id="3.80.10.10">
    <property type="entry name" value="Ribonuclease Inhibitor"/>
    <property type="match status" value="2"/>
</dbReference>
<dbReference type="PANTHER" id="PTHR47679:SF1">
    <property type="entry name" value="PROTEIN TORNADO 1"/>
    <property type="match status" value="1"/>
</dbReference>
<evidence type="ECO:0000313" key="2">
    <source>
        <dbReference type="EMBL" id="OAE19532.1"/>
    </source>
</evidence>
<name>A0A176VGM1_MARPO</name>
<evidence type="ECO:0008006" key="5">
    <source>
        <dbReference type="Google" id="ProtNLM"/>
    </source>
</evidence>
<proteinExistence type="predicted"/>